<protein>
    <submittedName>
        <fullName evidence="2">Uncharacterized protein</fullName>
    </submittedName>
</protein>
<gene>
    <name evidence="2" type="ORF">ZIOFF_045692</name>
</gene>
<accession>A0A8J5L1H3</accession>
<keyword evidence="1" id="KW-0812">Transmembrane</keyword>
<keyword evidence="3" id="KW-1185">Reference proteome</keyword>
<dbReference type="EMBL" id="JACMSC010000012">
    <property type="protein sequence ID" value="KAG6497786.1"/>
    <property type="molecule type" value="Genomic_DNA"/>
</dbReference>
<evidence type="ECO:0000313" key="2">
    <source>
        <dbReference type="EMBL" id="KAG6497786.1"/>
    </source>
</evidence>
<evidence type="ECO:0000313" key="3">
    <source>
        <dbReference type="Proteomes" id="UP000734854"/>
    </source>
</evidence>
<dbReference type="Proteomes" id="UP000734854">
    <property type="component" value="Unassembled WGS sequence"/>
</dbReference>
<comment type="caution">
    <text evidence="2">The sequence shown here is derived from an EMBL/GenBank/DDBJ whole genome shotgun (WGS) entry which is preliminary data.</text>
</comment>
<feature type="transmembrane region" description="Helical" evidence="1">
    <location>
        <begin position="15"/>
        <end position="36"/>
    </location>
</feature>
<keyword evidence="1" id="KW-1133">Transmembrane helix</keyword>
<sequence length="69" mass="7611">MLLKLPSVLTNFGSLNIRFTMLITLIVSSANSSIYVTDDSSQIRKELYETMIDQGSCLSTIPQKPTGEV</sequence>
<name>A0A8J5L1H3_ZINOF</name>
<proteinExistence type="predicted"/>
<reference evidence="2 3" key="1">
    <citation type="submission" date="2020-08" db="EMBL/GenBank/DDBJ databases">
        <title>Plant Genome Project.</title>
        <authorList>
            <person name="Zhang R.-G."/>
        </authorList>
    </citation>
    <scope>NUCLEOTIDE SEQUENCE [LARGE SCALE GENOMIC DNA]</scope>
    <source>
        <tissue evidence="2">Rhizome</tissue>
    </source>
</reference>
<keyword evidence="1" id="KW-0472">Membrane</keyword>
<evidence type="ECO:0000256" key="1">
    <source>
        <dbReference type="SAM" id="Phobius"/>
    </source>
</evidence>
<organism evidence="2 3">
    <name type="scientific">Zingiber officinale</name>
    <name type="common">Ginger</name>
    <name type="synonym">Amomum zingiber</name>
    <dbReference type="NCBI Taxonomy" id="94328"/>
    <lineage>
        <taxon>Eukaryota</taxon>
        <taxon>Viridiplantae</taxon>
        <taxon>Streptophyta</taxon>
        <taxon>Embryophyta</taxon>
        <taxon>Tracheophyta</taxon>
        <taxon>Spermatophyta</taxon>
        <taxon>Magnoliopsida</taxon>
        <taxon>Liliopsida</taxon>
        <taxon>Zingiberales</taxon>
        <taxon>Zingiberaceae</taxon>
        <taxon>Zingiber</taxon>
    </lineage>
</organism>
<dbReference type="AlphaFoldDB" id="A0A8J5L1H3"/>